<feature type="compositionally biased region" description="Low complexity" evidence="1">
    <location>
        <begin position="175"/>
        <end position="190"/>
    </location>
</feature>
<dbReference type="EMBL" id="KB468057">
    <property type="protein sequence ID" value="PCH40624.1"/>
    <property type="molecule type" value="Genomic_DNA"/>
</dbReference>
<reference evidence="2 3" key="1">
    <citation type="journal article" date="2012" name="Science">
        <title>The Paleozoic origin of enzymatic lignin decomposition reconstructed from 31 fungal genomes.</title>
        <authorList>
            <person name="Floudas D."/>
            <person name="Binder M."/>
            <person name="Riley R."/>
            <person name="Barry K."/>
            <person name="Blanchette R.A."/>
            <person name="Henrissat B."/>
            <person name="Martinez A.T."/>
            <person name="Otillar R."/>
            <person name="Spatafora J.W."/>
            <person name="Yadav J.S."/>
            <person name="Aerts A."/>
            <person name="Benoit I."/>
            <person name="Boyd A."/>
            <person name="Carlson A."/>
            <person name="Copeland A."/>
            <person name="Coutinho P.M."/>
            <person name="de Vries R.P."/>
            <person name="Ferreira P."/>
            <person name="Findley K."/>
            <person name="Foster B."/>
            <person name="Gaskell J."/>
            <person name="Glotzer D."/>
            <person name="Gorecki P."/>
            <person name="Heitman J."/>
            <person name="Hesse C."/>
            <person name="Hori C."/>
            <person name="Igarashi K."/>
            <person name="Jurgens J.A."/>
            <person name="Kallen N."/>
            <person name="Kersten P."/>
            <person name="Kohler A."/>
            <person name="Kuees U."/>
            <person name="Kumar T.K.A."/>
            <person name="Kuo A."/>
            <person name="LaButti K."/>
            <person name="Larrondo L.F."/>
            <person name="Lindquist E."/>
            <person name="Ling A."/>
            <person name="Lombard V."/>
            <person name="Lucas S."/>
            <person name="Lundell T."/>
            <person name="Martin R."/>
            <person name="McLaughlin D.J."/>
            <person name="Morgenstern I."/>
            <person name="Morin E."/>
            <person name="Murat C."/>
            <person name="Nagy L.G."/>
            <person name="Nolan M."/>
            <person name="Ohm R.A."/>
            <person name="Patyshakuliyeva A."/>
            <person name="Rokas A."/>
            <person name="Ruiz-Duenas F.J."/>
            <person name="Sabat G."/>
            <person name="Salamov A."/>
            <person name="Samejima M."/>
            <person name="Schmutz J."/>
            <person name="Slot J.C."/>
            <person name="St John F."/>
            <person name="Stenlid J."/>
            <person name="Sun H."/>
            <person name="Sun S."/>
            <person name="Syed K."/>
            <person name="Tsang A."/>
            <person name="Wiebenga A."/>
            <person name="Young D."/>
            <person name="Pisabarro A."/>
            <person name="Eastwood D.C."/>
            <person name="Martin F."/>
            <person name="Cullen D."/>
            <person name="Grigoriev I.V."/>
            <person name="Hibbett D.S."/>
        </authorList>
    </citation>
    <scope>NUCLEOTIDE SEQUENCE [LARGE SCALE GENOMIC DNA]</scope>
    <source>
        <strain evidence="2 3">MD-104</strain>
    </source>
</reference>
<dbReference type="OrthoDB" id="3265803at2759"/>
<proteinExistence type="predicted"/>
<dbReference type="Proteomes" id="UP000218811">
    <property type="component" value="Unassembled WGS sequence"/>
</dbReference>
<gene>
    <name evidence="2" type="ORF">WOLCODRAFT_159675</name>
</gene>
<feature type="region of interest" description="Disordered" evidence="1">
    <location>
        <begin position="141"/>
        <end position="227"/>
    </location>
</feature>
<evidence type="ECO:0000313" key="2">
    <source>
        <dbReference type="EMBL" id="PCH40624.1"/>
    </source>
</evidence>
<evidence type="ECO:0000256" key="1">
    <source>
        <dbReference type="SAM" id="MobiDB-lite"/>
    </source>
</evidence>
<protein>
    <submittedName>
        <fullName evidence="2">Uncharacterized protein</fullName>
    </submittedName>
</protein>
<name>A0A2H3JV89_WOLCO</name>
<feature type="compositionally biased region" description="Pro residues" evidence="1">
    <location>
        <begin position="1"/>
        <end position="21"/>
    </location>
</feature>
<evidence type="ECO:0000313" key="3">
    <source>
        <dbReference type="Proteomes" id="UP000218811"/>
    </source>
</evidence>
<accession>A0A2H3JV89</accession>
<keyword evidence="3" id="KW-1185">Reference proteome</keyword>
<dbReference type="AlphaFoldDB" id="A0A2H3JV89"/>
<organism evidence="2 3">
    <name type="scientific">Wolfiporia cocos (strain MD-104)</name>
    <name type="common">Brown rot fungus</name>
    <dbReference type="NCBI Taxonomy" id="742152"/>
    <lineage>
        <taxon>Eukaryota</taxon>
        <taxon>Fungi</taxon>
        <taxon>Dikarya</taxon>
        <taxon>Basidiomycota</taxon>
        <taxon>Agaricomycotina</taxon>
        <taxon>Agaricomycetes</taxon>
        <taxon>Polyporales</taxon>
        <taxon>Phaeolaceae</taxon>
        <taxon>Wolfiporia</taxon>
    </lineage>
</organism>
<feature type="compositionally biased region" description="Polar residues" evidence="1">
    <location>
        <begin position="422"/>
        <end position="434"/>
    </location>
</feature>
<sequence>MDLLQQPPPPPAVEPQLPPGQPDDVDADADMGDIEQHYSILDHWGEAACCFVDAIHVGLAALKDVGMVSSDAGDLVRRVLQNASANYPPPGDTLDYGPPDVDVRPSMGSTQRDDVTSTVLTALQPLLRSMDRRFASIEARLRASDARPPGATSARQRPAHQPNSDTPHPPNGTRSYATAASTEPSTPTQTKDPHGRAPPQTRPKPKGPAKPARWIVRFGNNPPPELRGRDPLLMAQALRTRLAAIPTAAALTVLAVERTVSGNLILSFTPTSPRRDVEMHIPTIRAALGLGPDVRISPDVPWSKLTLGFVPTRPSPTDPVFSEETLLESLRLNPIFAKLPLAYGPRWVQREEDMADQIRSTVSLGLGFESGKRSPPSNSAPDAGNWATMLVHALAPFVAACALGNTRQWRTAQSVSDVPRTTGHSTNHAHTSTEGLPDTPCHAC</sequence>
<feature type="region of interest" description="Disordered" evidence="1">
    <location>
        <begin position="413"/>
        <end position="444"/>
    </location>
</feature>
<feature type="region of interest" description="Disordered" evidence="1">
    <location>
        <begin position="1"/>
        <end position="29"/>
    </location>
</feature>